<dbReference type="RefSeq" id="WP_221573501.1">
    <property type="nucleotide sequence ID" value="NZ_JAIGNK010000002.1"/>
</dbReference>
<dbReference type="EMBL" id="JAIGNK010000002">
    <property type="protein sequence ID" value="MBX7458113.1"/>
    <property type="molecule type" value="Genomic_DNA"/>
</dbReference>
<name>A0ABS7IXK1_9SPHN</name>
<gene>
    <name evidence="1" type="ORF">K3152_07630</name>
</gene>
<comment type="caution">
    <text evidence="1">The sequence shown here is derived from an EMBL/GenBank/DDBJ whole genome shotgun (WGS) entry which is preliminary data.</text>
</comment>
<sequence>MNAPRFRHFVAIDWSGAKGARQKGIALAIADAAGGPPVLVEHHWSRDEVLGVLRDELPSDSLVGLDLGIALPHADCGAYFPGLDNTPPDAPALWHLIDELAAGDENLGANSFVAHPAMRPYFRDGTDTGEHFGCDGAEHGRGRFRVTEQAQAAMGCKPYSNFNLVGAAQVGKSSLTGMRMLHHLRGHLPVWPVDPLPDADSVVVEIYTTLAALEAGRSAAKAKMRSYEALNEALAVLGSPPVERSGEVDDHTTDALLTAAWLRAVAPEPERWSPAGLTPAIARTEGWTFGAL</sequence>
<evidence type="ECO:0008006" key="3">
    <source>
        <dbReference type="Google" id="ProtNLM"/>
    </source>
</evidence>
<keyword evidence="2" id="KW-1185">Reference proteome</keyword>
<protein>
    <recommendedName>
        <fullName evidence="3">DUF429 domain-containing protein</fullName>
    </recommendedName>
</protein>
<dbReference type="Proteomes" id="UP000783253">
    <property type="component" value="Unassembled WGS sequence"/>
</dbReference>
<organism evidence="1 2">
    <name type="scientific">Qipengyuania polymorpha</name>
    <dbReference type="NCBI Taxonomy" id="2867234"/>
    <lineage>
        <taxon>Bacteria</taxon>
        <taxon>Pseudomonadati</taxon>
        <taxon>Pseudomonadota</taxon>
        <taxon>Alphaproteobacteria</taxon>
        <taxon>Sphingomonadales</taxon>
        <taxon>Erythrobacteraceae</taxon>
        <taxon>Qipengyuania</taxon>
    </lineage>
</organism>
<proteinExistence type="predicted"/>
<reference evidence="1 2" key="1">
    <citation type="submission" date="2021-08" db="EMBL/GenBank/DDBJ databases">
        <title>Comparative Genomics Analysis of the Genus Qipengyuania Reveals Extensive Genetic Diversity and Metabolic Versatility, Including the Description of Fifteen Novel Species.</title>
        <authorList>
            <person name="Liu Y."/>
        </authorList>
    </citation>
    <scope>NUCLEOTIDE SEQUENCE [LARGE SCALE GENOMIC DNA]</scope>
    <source>
        <strain evidence="1 2">1NDH17</strain>
    </source>
</reference>
<evidence type="ECO:0000313" key="1">
    <source>
        <dbReference type="EMBL" id="MBX7458113.1"/>
    </source>
</evidence>
<evidence type="ECO:0000313" key="2">
    <source>
        <dbReference type="Proteomes" id="UP000783253"/>
    </source>
</evidence>
<accession>A0ABS7IXK1</accession>